<feature type="compositionally biased region" description="Polar residues" evidence="1">
    <location>
        <begin position="87"/>
        <end position="96"/>
    </location>
</feature>
<reference evidence="5" key="1">
    <citation type="submission" date="2017-02" db="UniProtKB">
        <authorList>
            <consortium name="WormBaseParasite"/>
        </authorList>
    </citation>
    <scope>IDENTIFICATION</scope>
</reference>
<proteinExistence type="predicted"/>
<keyword evidence="2" id="KW-1133">Transmembrane helix</keyword>
<organism evidence="5">
    <name type="scientific">Hydatigena taeniaeformis</name>
    <name type="common">Feline tapeworm</name>
    <name type="synonym">Taenia taeniaeformis</name>
    <dbReference type="NCBI Taxonomy" id="6205"/>
    <lineage>
        <taxon>Eukaryota</taxon>
        <taxon>Metazoa</taxon>
        <taxon>Spiralia</taxon>
        <taxon>Lophotrochozoa</taxon>
        <taxon>Platyhelminthes</taxon>
        <taxon>Cestoda</taxon>
        <taxon>Eucestoda</taxon>
        <taxon>Cyclophyllidea</taxon>
        <taxon>Taeniidae</taxon>
        <taxon>Hydatigera</taxon>
    </lineage>
</organism>
<dbReference type="EMBL" id="UYWX01000194">
    <property type="protein sequence ID" value="VDM17531.1"/>
    <property type="molecule type" value="Genomic_DNA"/>
</dbReference>
<feature type="region of interest" description="Disordered" evidence="1">
    <location>
        <begin position="138"/>
        <end position="166"/>
    </location>
</feature>
<accession>A0A0R3WKA4</accession>
<keyword evidence="4" id="KW-1185">Reference proteome</keyword>
<sequence>MDEESKQSVGIFVFLIFVLVGHVACWIASAVKAVIDRKARRRKAKASKDGALLAEARPKELEDEEEQSNVEPTKVGNGGPKFAISRPQLNSTSTGRANGEHHFPKCPKRLLSAGNAKRVSPEELAIMLDSYAIQKPEVQQVDSAARSPARPTAKGMPTSNVGTVNV</sequence>
<reference evidence="3 4" key="2">
    <citation type="submission" date="2018-11" db="EMBL/GenBank/DDBJ databases">
        <authorList>
            <consortium name="Pathogen Informatics"/>
        </authorList>
    </citation>
    <scope>NUCLEOTIDE SEQUENCE [LARGE SCALE GENOMIC DNA]</scope>
</reference>
<feature type="transmembrane region" description="Helical" evidence="2">
    <location>
        <begin position="12"/>
        <end position="35"/>
    </location>
</feature>
<evidence type="ECO:0000313" key="3">
    <source>
        <dbReference type="EMBL" id="VDM17531.1"/>
    </source>
</evidence>
<feature type="region of interest" description="Disordered" evidence="1">
    <location>
        <begin position="46"/>
        <end position="105"/>
    </location>
</feature>
<dbReference type="WBParaSite" id="TTAC_0000114001-mRNA-1">
    <property type="protein sequence ID" value="TTAC_0000114001-mRNA-1"/>
    <property type="gene ID" value="TTAC_0000114001"/>
</dbReference>
<keyword evidence="2" id="KW-0472">Membrane</keyword>
<dbReference type="Proteomes" id="UP000274429">
    <property type="component" value="Unassembled WGS sequence"/>
</dbReference>
<keyword evidence="2" id="KW-0812">Transmembrane</keyword>
<dbReference type="OrthoDB" id="6274713at2759"/>
<name>A0A0R3WKA4_HYDTA</name>
<evidence type="ECO:0000256" key="1">
    <source>
        <dbReference type="SAM" id="MobiDB-lite"/>
    </source>
</evidence>
<gene>
    <name evidence="3" type="ORF">TTAC_LOCUS1141</name>
</gene>
<evidence type="ECO:0000256" key="2">
    <source>
        <dbReference type="SAM" id="Phobius"/>
    </source>
</evidence>
<evidence type="ECO:0000313" key="4">
    <source>
        <dbReference type="Proteomes" id="UP000274429"/>
    </source>
</evidence>
<evidence type="ECO:0000313" key="5">
    <source>
        <dbReference type="WBParaSite" id="TTAC_0000114001-mRNA-1"/>
    </source>
</evidence>
<protein>
    <submittedName>
        <fullName evidence="3 5">Uncharacterized protein</fullName>
    </submittedName>
</protein>
<feature type="compositionally biased region" description="Polar residues" evidence="1">
    <location>
        <begin position="157"/>
        <end position="166"/>
    </location>
</feature>
<dbReference type="AlphaFoldDB" id="A0A0R3WKA4"/>